<accession>A0A1S1HI64</accession>
<dbReference type="GO" id="GO:0006167">
    <property type="term" value="P:AMP biosynthetic process"/>
    <property type="evidence" value="ECO:0007669"/>
    <property type="project" value="TreeGrafter"/>
</dbReference>
<dbReference type="PRINTS" id="PR00502">
    <property type="entry name" value="NUDIXFAMILY"/>
</dbReference>
<dbReference type="CDD" id="cd04662">
    <property type="entry name" value="NUDIX_Hydrolase"/>
    <property type="match status" value="1"/>
</dbReference>
<evidence type="ECO:0000256" key="1">
    <source>
        <dbReference type="ARBA" id="ARBA00001946"/>
    </source>
</evidence>
<feature type="domain" description="Nudix hydrolase" evidence="4">
    <location>
        <begin position="1"/>
        <end position="149"/>
    </location>
</feature>
<reference evidence="5 6" key="1">
    <citation type="submission" date="2016-09" db="EMBL/GenBank/DDBJ databases">
        <title>Metabolic pathway, cell adaptation mechanisms and a novel monoxygenase revealed through proteogenomic-transcription analysis of a Sphingomonas haloaromaticamans strain degrading the fungicide ortho-phenylphenol.</title>
        <authorList>
            <person name="Perruchon C."/>
            <person name="Papadopoulou E.S."/>
            <person name="Rousidou C."/>
            <person name="Vasileiadis S."/>
            <person name="Tanou G."/>
            <person name="Amoutzias G."/>
            <person name="Molassiotis A."/>
            <person name="Karpouzas D.G."/>
        </authorList>
    </citation>
    <scope>NUCLEOTIDE SEQUENCE [LARGE SCALE GENOMIC DNA]</scope>
    <source>
        <strain evidence="5 6">P3</strain>
    </source>
</reference>
<dbReference type="PROSITE" id="PS00893">
    <property type="entry name" value="NUDIX_BOX"/>
    <property type="match status" value="1"/>
</dbReference>
<dbReference type="InterPro" id="IPR015797">
    <property type="entry name" value="NUDIX_hydrolase-like_dom_sf"/>
</dbReference>
<organism evidence="5 6">
    <name type="scientific">Edaphosphingomonas haloaromaticamans</name>
    <dbReference type="NCBI Taxonomy" id="653954"/>
    <lineage>
        <taxon>Bacteria</taxon>
        <taxon>Pseudomonadati</taxon>
        <taxon>Pseudomonadota</taxon>
        <taxon>Alphaproteobacteria</taxon>
        <taxon>Sphingomonadales</taxon>
        <taxon>Rhizorhabdaceae</taxon>
        <taxon>Edaphosphingomonas</taxon>
    </lineage>
</organism>
<comment type="similarity">
    <text evidence="3">Belongs to the Nudix hydrolase family.</text>
</comment>
<keyword evidence="6" id="KW-1185">Reference proteome</keyword>
<dbReference type="InterPro" id="IPR020084">
    <property type="entry name" value="NUDIX_hydrolase_CS"/>
</dbReference>
<comment type="cofactor">
    <cofactor evidence="1">
        <name>Mg(2+)</name>
        <dbReference type="ChEBI" id="CHEBI:18420"/>
    </cofactor>
</comment>
<dbReference type="GO" id="GO:0004081">
    <property type="term" value="F:bis(5'-nucleosyl)-tetraphosphatase (asymmetrical) activity"/>
    <property type="evidence" value="ECO:0007669"/>
    <property type="project" value="TreeGrafter"/>
</dbReference>
<comment type="caution">
    <text evidence="5">The sequence shown here is derived from an EMBL/GenBank/DDBJ whole genome shotgun (WGS) entry which is preliminary data.</text>
</comment>
<name>A0A1S1HI64_9SPHN</name>
<proteinExistence type="inferred from homology"/>
<evidence type="ECO:0000259" key="4">
    <source>
        <dbReference type="PROSITE" id="PS51462"/>
    </source>
</evidence>
<dbReference type="InterPro" id="IPR051325">
    <property type="entry name" value="Nudix_hydrolase_domain"/>
</dbReference>
<dbReference type="InterPro" id="IPR020476">
    <property type="entry name" value="Nudix_hydrolase"/>
</dbReference>
<dbReference type="Proteomes" id="UP000179467">
    <property type="component" value="Unassembled WGS sequence"/>
</dbReference>
<dbReference type="PANTHER" id="PTHR21340">
    <property type="entry name" value="DIADENOSINE 5,5-P1,P4-TETRAPHOSPHATE PYROPHOSPHOHYDROLASE MUTT"/>
    <property type="match status" value="1"/>
</dbReference>
<gene>
    <name evidence="5" type="ORF">BHE75_03759</name>
</gene>
<evidence type="ECO:0000256" key="3">
    <source>
        <dbReference type="RuleBase" id="RU003476"/>
    </source>
</evidence>
<dbReference type="EMBL" id="MIPT01000001">
    <property type="protein sequence ID" value="OHT21748.1"/>
    <property type="molecule type" value="Genomic_DNA"/>
</dbReference>
<dbReference type="Pfam" id="PF00293">
    <property type="entry name" value="NUDIX"/>
    <property type="match status" value="1"/>
</dbReference>
<dbReference type="AlphaFoldDB" id="A0A1S1HI64"/>
<keyword evidence="2 3" id="KW-0378">Hydrolase</keyword>
<dbReference type="OrthoDB" id="954553at2"/>
<evidence type="ECO:0000313" key="5">
    <source>
        <dbReference type="EMBL" id="OHT21748.1"/>
    </source>
</evidence>
<dbReference type="SUPFAM" id="SSF55811">
    <property type="entry name" value="Nudix"/>
    <property type="match status" value="1"/>
</dbReference>
<evidence type="ECO:0000256" key="2">
    <source>
        <dbReference type="ARBA" id="ARBA00022801"/>
    </source>
</evidence>
<dbReference type="Gene3D" id="3.90.79.10">
    <property type="entry name" value="Nucleoside Triphosphate Pyrophosphohydrolase"/>
    <property type="match status" value="1"/>
</dbReference>
<sequence length="163" mass="18293">MAPMSAGVLLYRRRGAEVDVLLVHPGGPFWRNKDAGSWQIPKGLIEPGEDASAAARREVEEELGIRLTGEFHRLGQLRQAGGKLVEAFALEQQVDIDAVESNLFEMEWPPRSGKMQSFPEIDEARWFSLSSALPNILTSQRPLLDWFADYLRIDDDSSSPLEQ</sequence>
<dbReference type="GO" id="GO:0006754">
    <property type="term" value="P:ATP biosynthetic process"/>
    <property type="evidence" value="ECO:0007669"/>
    <property type="project" value="TreeGrafter"/>
</dbReference>
<evidence type="ECO:0000313" key="6">
    <source>
        <dbReference type="Proteomes" id="UP000179467"/>
    </source>
</evidence>
<dbReference type="InterPro" id="IPR000086">
    <property type="entry name" value="NUDIX_hydrolase_dom"/>
</dbReference>
<dbReference type="PROSITE" id="PS51462">
    <property type="entry name" value="NUDIX"/>
    <property type="match status" value="1"/>
</dbReference>
<dbReference type="PANTHER" id="PTHR21340:SF7">
    <property type="entry name" value="NUDIX HYDROLASE DOMAIN-CONTAINING PROTEIN"/>
    <property type="match status" value="1"/>
</dbReference>
<protein>
    <submittedName>
        <fullName evidence="5">NUDIX domain protein</fullName>
    </submittedName>
</protein>